<comment type="caution">
    <text evidence="2">The sequence shown here is derived from an EMBL/GenBank/DDBJ whole genome shotgun (WGS) entry which is preliminary data.</text>
</comment>
<dbReference type="RefSeq" id="WP_189864139.1">
    <property type="nucleotide sequence ID" value="NZ_BMVW01000014.1"/>
</dbReference>
<evidence type="ECO:0000313" key="3">
    <source>
        <dbReference type="Proteomes" id="UP000622166"/>
    </source>
</evidence>
<evidence type="ECO:0000313" key="2">
    <source>
        <dbReference type="EMBL" id="GGZ29889.1"/>
    </source>
</evidence>
<dbReference type="Proteomes" id="UP000622166">
    <property type="component" value="Unassembled WGS sequence"/>
</dbReference>
<organism evidence="2 3">
    <name type="scientific">Streptomyces poonensis</name>
    <dbReference type="NCBI Taxonomy" id="68255"/>
    <lineage>
        <taxon>Bacteria</taxon>
        <taxon>Bacillati</taxon>
        <taxon>Actinomycetota</taxon>
        <taxon>Actinomycetes</taxon>
        <taxon>Kitasatosporales</taxon>
        <taxon>Streptomycetaceae</taxon>
        <taxon>Streptomyces</taxon>
    </lineage>
</organism>
<feature type="compositionally biased region" description="Basic and acidic residues" evidence="1">
    <location>
        <begin position="65"/>
        <end position="74"/>
    </location>
</feature>
<dbReference type="EMBL" id="BMVW01000014">
    <property type="protein sequence ID" value="GGZ29889.1"/>
    <property type="molecule type" value="Genomic_DNA"/>
</dbReference>
<feature type="region of interest" description="Disordered" evidence="1">
    <location>
        <begin position="35"/>
        <end position="81"/>
    </location>
</feature>
<sequence>MALALEGPQLLAALRADRCRDRRGAGLAELDEQIADRPGRRGPAVGQDGGPHRQSLGQLARLRSAARDRGDHGPDSLGGEFLLDIGDEVGDQADRVRDGAI</sequence>
<name>A0A918URT5_9ACTN</name>
<keyword evidence="3" id="KW-1185">Reference proteome</keyword>
<reference evidence="2" key="1">
    <citation type="journal article" date="2014" name="Int. J. Syst. Evol. Microbiol.">
        <title>Complete genome sequence of Corynebacterium casei LMG S-19264T (=DSM 44701T), isolated from a smear-ripened cheese.</title>
        <authorList>
            <consortium name="US DOE Joint Genome Institute (JGI-PGF)"/>
            <person name="Walter F."/>
            <person name="Albersmeier A."/>
            <person name="Kalinowski J."/>
            <person name="Ruckert C."/>
        </authorList>
    </citation>
    <scope>NUCLEOTIDE SEQUENCE</scope>
    <source>
        <strain evidence="2">JCM 4815</strain>
    </source>
</reference>
<reference evidence="2" key="2">
    <citation type="submission" date="2020-09" db="EMBL/GenBank/DDBJ databases">
        <authorList>
            <person name="Sun Q."/>
            <person name="Ohkuma M."/>
        </authorList>
    </citation>
    <scope>NUCLEOTIDE SEQUENCE</scope>
    <source>
        <strain evidence="2">JCM 4815</strain>
    </source>
</reference>
<accession>A0A918URT5</accession>
<proteinExistence type="predicted"/>
<evidence type="ECO:0000256" key="1">
    <source>
        <dbReference type="SAM" id="MobiDB-lite"/>
    </source>
</evidence>
<protein>
    <submittedName>
        <fullName evidence="2">Uncharacterized protein</fullName>
    </submittedName>
</protein>
<gene>
    <name evidence="2" type="ORF">GCM10010365_57880</name>
</gene>
<dbReference type="AlphaFoldDB" id="A0A918URT5"/>